<accession>A0ABX1CND3</accession>
<dbReference type="RefSeq" id="WP_168133367.1">
    <property type="nucleotide sequence ID" value="NZ_JAAVJH010000002.1"/>
</dbReference>
<organism evidence="2 3">
    <name type="scientific">Sphingomonas corticis</name>
    <dbReference type="NCBI Taxonomy" id="2722791"/>
    <lineage>
        <taxon>Bacteria</taxon>
        <taxon>Pseudomonadati</taxon>
        <taxon>Pseudomonadota</taxon>
        <taxon>Alphaproteobacteria</taxon>
        <taxon>Sphingomonadales</taxon>
        <taxon>Sphingomonadaceae</taxon>
        <taxon>Sphingomonas</taxon>
    </lineage>
</organism>
<reference evidence="2 3" key="1">
    <citation type="submission" date="2020-03" db="EMBL/GenBank/DDBJ databases">
        <authorList>
            <person name="Wang L."/>
            <person name="He N."/>
            <person name="Li Y."/>
            <person name="Fang Y."/>
            <person name="Zhang F."/>
        </authorList>
    </citation>
    <scope>NUCLEOTIDE SEQUENCE [LARGE SCALE GENOMIC DNA]</scope>
    <source>
        <strain evidence="2 3">36D10-4-7</strain>
    </source>
</reference>
<keyword evidence="1" id="KW-1133">Transmembrane helix</keyword>
<keyword evidence="1" id="KW-0472">Membrane</keyword>
<comment type="caution">
    <text evidence="2">The sequence shown here is derived from an EMBL/GenBank/DDBJ whole genome shotgun (WGS) entry which is preliminary data.</text>
</comment>
<protein>
    <submittedName>
        <fullName evidence="2">Uncharacterized protein</fullName>
    </submittedName>
</protein>
<dbReference type="EMBL" id="JAAVJH010000002">
    <property type="protein sequence ID" value="NJR77857.1"/>
    <property type="molecule type" value="Genomic_DNA"/>
</dbReference>
<sequence length="87" mass="9067">MAQPARSIEPVHSVTLPSAAQVVAVGEVAVEWSASPARALHEQLLQSFGDTAPSGDERYPARVRLLIIGTAVLVPWLAIGGAWAALA</sequence>
<keyword evidence="1" id="KW-0812">Transmembrane</keyword>
<evidence type="ECO:0000256" key="1">
    <source>
        <dbReference type="SAM" id="Phobius"/>
    </source>
</evidence>
<evidence type="ECO:0000313" key="2">
    <source>
        <dbReference type="EMBL" id="NJR77857.1"/>
    </source>
</evidence>
<gene>
    <name evidence="2" type="ORF">HBH26_04395</name>
</gene>
<keyword evidence="3" id="KW-1185">Reference proteome</keyword>
<dbReference type="Proteomes" id="UP000732399">
    <property type="component" value="Unassembled WGS sequence"/>
</dbReference>
<proteinExistence type="predicted"/>
<feature type="transmembrane region" description="Helical" evidence="1">
    <location>
        <begin position="65"/>
        <end position="86"/>
    </location>
</feature>
<evidence type="ECO:0000313" key="3">
    <source>
        <dbReference type="Proteomes" id="UP000732399"/>
    </source>
</evidence>
<name>A0ABX1CND3_9SPHN</name>